<gene>
    <name evidence="1" type="ORF">HELGO_WM45697</name>
</gene>
<dbReference type="EMBL" id="CACVAV010000258">
    <property type="protein sequence ID" value="CAA6816101.1"/>
    <property type="molecule type" value="Genomic_DNA"/>
</dbReference>
<dbReference type="AlphaFoldDB" id="A0A6S6SZC3"/>
<organism evidence="1">
    <name type="scientific">uncultured Thiotrichaceae bacterium</name>
    <dbReference type="NCBI Taxonomy" id="298394"/>
    <lineage>
        <taxon>Bacteria</taxon>
        <taxon>Pseudomonadati</taxon>
        <taxon>Pseudomonadota</taxon>
        <taxon>Gammaproteobacteria</taxon>
        <taxon>Thiotrichales</taxon>
        <taxon>Thiotrichaceae</taxon>
        <taxon>environmental samples</taxon>
    </lineage>
</organism>
<protein>
    <submittedName>
        <fullName evidence="1">Uncharacterized protein</fullName>
    </submittedName>
</protein>
<proteinExistence type="predicted"/>
<evidence type="ECO:0000313" key="1">
    <source>
        <dbReference type="EMBL" id="CAA6816101.1"/>
    </source>
</evidence>
<accession>A0A6S6SZC3</accession>
<reference evidence="1" key="1">
    <citation type="submission" date="2020-01" db="EMBL/GenBank/DDBJ databases">
        <authorList>
            <person name="Meier V. D."/>
            <person name="Meier V D."/>
        </authorList>
    </citation>
    <scope>NUCLEOTIDE SEQUENCE</scope>
    <source>
        <strain evidence="1">HLG_WM_MAG_08</strain>
    </source>
</reference>
<name>A0A6S6SZC3_9GAMM</name>
<sequence>MFKFQLGRAASEADKALIVAFLQSLTGEAIEKQNEAPKTEKAEKDE</sequence>